<keyword evidence="3" id="KW-1185">Reference proteome</keyword>
<feature type="compositionally biased region" description="Acidic residues" evidence="1">
    <location>
        <begin position="97"/>
        <end position="158"/>
    </location>
</feature>
<proteinExistence type="predicted"/>
<dbReference type="Gene3D" id="3.80.10.10">
    <property type="entry name" value="Ribonuclease Inhibitor"/>
    <property type="match status" value="1"/>
</dbReference>
<gene>
    <name evidence="2" type="ORF">CALCODRAFT_497603</name>
</gene>
<name>A0A165F6H2_9BASI</name>
<organism evidence="2 3">
    <name type="scientific">Calocera cornea HHB12733</name>
    <dbReference type="NCBI Taxonomy" id="1353952"/>
    <lineage>
        <taxon>Eukaryota</taxon>
        <taxon>Fungi</taxon>
        <taxon>Dikarya</taxon>
        <taxon>Basidiomycota</taxon>
        <taxon>Agaricomycotina</taxon>
        <taxon>Dacrymycetes</taxon>
        <taxon>Dacrymycetales</taxon>
        <taxon>Dacrymycetaceae</taxon>
        <taxon>Calocera</taxon>
    </lineage>
</organism>
<dbReference type="InterPro" id="IPR032675">
    <property type="entry name" value="LRR_dom_sf"/>
</dbReference>
<evidence type="ECO:0000313" key="3">
    <source>
        <dbReference type="Proteomes" id="UP000076842"/>
    </source>
</evidence>
<evidence type="ECO:0000313" key="2">
    <source>
        <dbReference type="EMBL" id="KZT56290.1"/>
    </source>
</evidence>
<accession>A0A165F6H2</accession>
<protein>
    <recommendedName>
        <fullName evidence="4">F-box domain-containing protein</fullName>
    </recommendedName>
</protein>
<dbReference type="Proteomes" id="UP000076842">
    <property type="component" value="Unassembled WGS sequence"/>
</dbReference>
<dbReference type="InParanoid" id="A0A165F6H2"/>
<sequence length="589" mass="66537">MHRVWGIPEMVHLIANHTDKGSLHGLCLTSKLCFTVAAPLIWRDLDDQGIEYLLNLLFDDVIGSANIILASTYARFALYAPFVQSLEIQWDLKPPYCEDEEDDDGNEDEDGDEDGAEDQDGDEQEDRNEEEEDDDVDDEDDEDEDAEEPEDDEGDDDAVIERLRIAVGLFASHKDVWFPNLRKLSICKPNRLDVLMLVANFIVPSLQDISLDIPRANSPLEIGLAWSFAVESLLRQIGNSVQCLGTLSLTGDMSNEPRCERSLVALLSGSRLTNFCCSPAILTQHVARQAASLYSLVELTVDDVPALPQGFYDRIPSICSQSQNFLSLQRLRVSGRLFVVLDLLHIVKAELSSLQINISSREPKRMTKVQYQELFSLVAQHFLNLDDITIEIHDRPGDEALLLSHTYPLHRCRLLVNVFFKYHSPAGHGLQVCDADIKQMAKSWPSLRSLRLYWPYQRGAGGRSELPSAKCLVDLRAHCPELRRLRLSSFRFEGKFPAVPSTSAPQHSVYLWVQSPEELPDVDGAAIFLNLLWPRVQLSCPSDMSRWNKLVDSVKLLRRYCHSRERVEEIAGRNESPPRLVHAVTAKRG</sequence>
<dbReference type="OrthoDB" id="3543113at2759"/>
<dbReference type="EMBL" id="KV423980">
    <property type="protein sequence ID" value="KZT56290.1"/>
    <property type="molecule type" value="Genomic_DNA"/>
</dbReference>
<dbReference type="AlphaFoldDB" id="A0A165F6H2"/>
<reference evidence="2 3" key="1">
    <citation type="journal article" date="2016" name="Mol. Biol. Evol.">
        <title>Comparative Genomics of Early-Diverging Mushroom-Forming Fungi Provides Insights into the Origins of Lignocellulose Decay Capabilities.</title>
        <authorList>
            <person name="Nagy L.G."/>
            <person name="Riley R."/>
            <person name="Tritt A."/>
            <person name="Adam C."/>
            <person name="Daum C."/>
            <person name="Floudas D."/>
            <person name="Sun H."/>
            <person name="Yadav J.S."/>
            <person name="Pangilinan J."/>
            <person name="Larsson K.H."/>
            <person name="Matsuura K."/>
            <person name="Barry K."/>
            <person name="Labutti K."/>
            <person name="Kuo R."/>
            <person name="Ohm R.A."/>
            <person name="Bhattacharya S.S."/>
            <person name="Shirouzu T."/>
            <person name="Yoshinaga Y."/>
            <person name="Martin F.M."/>
            <person name="Grigoriev I.V."/>
            <person name="Hibbett D.S."/>
        </authorList>
    </citation>
    <scope>NUCLEOTIDE SEQUENCE [LARGE SCALE GENOMIC DNA]</scope>
    <source>
        <strain evidence="2 3">HHB12733</strain>
    </source>
</reference>
<evidence type="ECO:0008006" key="4">
    <source>
        <dbReference type="Google" id="ProtNLM"/>
    </source>
</evidence>
<dbReference type="STRING" id="1353952.A0A165F6H2"/>
<feature type="region of interest" description="Disordered" evidence="1">
    <location>
        <begin position="93"/>
        <end position="158"/>
    </location>
</feature>
<evidence type="ECO:0000256" key="1">
    <source>
        <dbReference type="SAM" id="MobiDB-lite"/>
    </source>
</evidence>